<feature type="domain" description="IPT/TIG" evidence="1">
    <location>
        <begin position="62"/>
        <end position="156"/>
    </location>
</feature>
<dbReference type="SMART" id="SM00429">
    <property type="entry name" value="IPT"/>
    <property type="match status" value="1"/>
</dbReference>
<dbReference type="GO" id="GO:0017154">
    <property type="term" value="F:semaphorin receptor activity"/>
    <property type="evidence" value="ECO:0007669"/>
    <property type="project" value="InterPro"/>
</dbReference>
<protein>
    <recommendedName>
        <fullName evidence="1">IPT/TIG domain-containing protein</fullName>
    </recommendedName>
</protein>
<dbReference type="PANTHER" id="PTHR22625:SF70">
    <property type="entry name" value="PLEXIN A, ISOFORM A"/>
    <property type="match status" value="1"/>
</dbReference>
<dbReference type="Gene3D" id="2.60.40.10">
    <property type="entry name" value="Immunoglobulins"/>
    <property type="match status" value="1"/>
</dbReference>
<name>A0A0P4W3V7_SCYOL</name>
<proteinExistence type="predicted"/>
<dbReference type="InterPro" id="IPR013783">
    <property type="entry name" value="Ig-like_fold"/>
</dbReference>
<dbReference type="SUPFAM" id="SSF81296">
    <property type="entry name" value="E set domains"/>
    <property type="match status" value="1"/>
</dbReference>
<reference evidence="2" key="1">
    <citation type="submission" date="2015-09" db="EMBL/GenBank/DDBJ databases">
        <title>Scylla olivacea transcriptome.</title>
        <authorList>
            <person name="Ikhwanuddin M."/>
        </authorList>
    </citation>
    <scope>NUCLEOTIDE SEQUENCE</scope>
</reference>
<organism evidence="2">
    <name type="scientific">Scylla olivacea</name>
    <name type="common">Orange mud crab</name>
    <name type="synonym">Cancer olivacea</name>
    <dbReference type="NCBI Taxonomy" id="85551"/>
    <lineage>
        <taxon>Eukaryota</taxon>
        <taxon>Metazoa</taxon>
        <taxon>Ecdysozoa</taxon>
        <taxon>Arthropoda</taxon>
        <taxon>Crustacea</taxon>
        <taxon>Multicrustacea</taxon>
        <taxon>Malacostraca</taxon>
        <taxon>Eumalacostraca</taxon>
        <taxon>Eucarida</taxon>
        <taxon>Decapoda</taxon>
        <taxon>Pleocyemata</taxon>
        <taxon>Brachyura</taxon>
        <taxon>Eubrachyura</taxon>
        <taxon>Portunoidea</taxon>
        <taxon>Portunidae</taxon>
        <taxon>Portuninae</taxon>
        <taxon>Scylla</taxon>
    </lineage>
</organism>
<dbReference type="InterPro" id="IPR031148">
    <property type="entry name" value="Plexin"/>
</dbReference>
<evidence type="ECO:0000313" key="2">
    <source>
        <dbReference type="EMBL" id="JAI59751.1"/>
    </source>
</evidence>
<accession>A0A0P4W3V7</accession>
<dbReference type="InterPro" id="IPR014756">
    <property type="entry name" value="Ig_E-set"/>
</dbReference>
<dbReference type="InterPro" id="IPR002909">
    <property type="entry name" value="IPT_dom"/>
</dbReference>
<dbReference type="EMBL" id="GDRN01094191">
    <property type="protein sequence ID" value="JAI59751.1"/>
    <property type="molecule type" value="Transcribed_RNA"/>
</dbReference>
<sequence length="274" mass="30727">MNAGSRIEAFISDRPCKIQSANATVATCITSDASTLTEGKIAMNFDNGHRQLEGKFFTYVDDPKIHSVKSGRAGQAGMRNGPRGIPSGGIVITVDGTNFNVIKDPKMYVVYKEKEFSSPCEVKNSTRMECRSPAISVSASERIDHENGMLLDYGFLMDHVKTVRNLNKFPDFPAFRVFPDPLYHPFEDTNSSEITVFAHIEERGVPHTHPEEAEIRHTNLTSGIEATEILLRIVEQKISKYRKYQWMLLSLKSELMHEEGQPGTTNVTHSVVYT</sequence>
<dbReference type="GO" id="GO:0030334">
    <property type="term" value="P:regulation of cell migration"/>
    <property type="evidence" value="ECO:0007669"/>
    <property type="project" value="TreeGrafter"/>
</dbReference>
<evidence type="ECO:0000259" key="1">
    <source>
        <dbReference type="SMART" id="SM00429"/>
    </source>
</evidence>
<dbReference type="AlphaFoldDB" id="A0A0P4W3V7"/>
<dbReference type="GO" id="GO:0005886">
    <property type="term" value="C:plasma membrane"/>
    <property type="evidence" value="ECO:0007669"/>
    <property type="project" value="TreeGrafter"/>
</dbReference>
<dbReference type="GO" id="GO:0002116">
    <property type="term" value="C:semaphorin receptor complex"/>
    <property type="evidence" value="ECO:0007669"/>
    <property type="project" value="TreeGrafter"/>
</dbReference>
<dbReference type="PANTHER" id="PTHR22625">
    <property type="entry name" value="PLEXIN"/>
    <property type="match status" value="1"/>
</dbReference>